<dbReference type="AlphaFoldDB" id="A0A0Q0E0R7"/>
<reference evidence="1 2" key="1">
    <citation type="submission" date="2015-09" db="EMBL/GenBank/DDBJ databases">
        <title>Genome announcement of multiple Pseudomonas syringae strains.</title>
        <authorList>
            <person name="Thakur S."/>
            <person name="Wang P.W."/>
            <person name="Gong Y."/>
            <person name="Weir B.S."/>
            <person name="Guttman D.S."/>
        </authorList>
    </citation>
    <scope>NUCLEOTIDE SEQUENCE [LARGE SCALE GENOMIC DNA]</scope>
    <source>
        <strain evidence="1 2">ICMP3962</strain>
    </source>
</reference>
<comment type="caution">
    <text evidence="1">The sequence shown here is derived from an EMBL/GenBank/DDBJ whole genome shotgun (WGS) entry which is preliminary data.</text>
</comment>
<gene>
    <name evidence="1" type="ORF">ALO41_200145</name>
</gene>
<organism evidence="1 2">
    <name type="scientific">Pseudomonas amygdali pv. ulmi</name>
    <dbReference type="NCBI Taxonomy" id="251720"/>
    <lineage>
        <taxon>Bacteria</taxon>
        <taxon>Pseudomonadati</taxon>
        <taxon>Pseudomonadota</taxon>
        <taxon>Gammaproteobacteria</taxon>
        <taxon>Pseudomonadales</taxon>
        <taxon>Pseudomonadaceae</taxon>
        <taxon>Pseudomonas</taxon>
        <taxon>Pseudomonas amygdali</taxon>
    </lineage>
</organism>
<proteinExistence type="predicted"/>
<dbReference type="EMBL" id="LJRQ01000133">
    <property type="protein sequence ID" value="KPZ14492.1"/>
    <property type="molecule type" value="Genomic_DNA"/>
</dbReference>
<evidence type="ECO:0000313" key="2">
    <source>
        <dbReference type="Proteomes" id="UP000050266"/>
    </source>
</evidence>
<name>A0A0Q0E0R7_PSEA0</name>
<sequence length="201" mass="21365">MDHGSIDVFGPLCRAVAHWVEGVIDTFAKPITHADKAAGIVIAVLDPVAISRGDLQQIANFVVGILSRRRVYGQAGKPALRSVAERCHHSVWVGDALRIAVTVKTGKRIDLTQRVGHSSKVALSIVCVPSDVIYVSACAVDTCNLPEGGIRAADGACVSGECQPGAGNPHHYLAQERNGHAQILEIESAHRDVLCRVSSRP</sequence>
<protein>
    <submittedName>
        <fullName evidence="1">YngK protein</fullName>
    </submittedName>
</protein>
<evidence type="ECO:0000313" key="1">
    <source>
        <dbReference type="EMBL" id="KPZ14492.1"/>
    </source>
</evidence>
<dbReference type="Proteomes" id="UP000050266">
    <property type="component" value="Unassembled WGS sequence"/>
</dbReference>
<accession>A0A0Q0E0R7</accession>